<proteinExistence type="predicted"/>
<organism evidence="1 2">
    <name type="scientific">Henosepilachna vigintioctopunctata</name>
    <dbReference type="NCBI Taxonomy" id="420089"/>
    <lineage>
        <taxon>Eukaryota</taxon>
        <taxon>Metazoa</taxon>
        <taxon>Ecdysozoa</taxon>
        <taxon>Arthropoda</taxon>
        <taxon>Hexapoda</taxon>
        <taxon>Insecta</taxon>
        <taxon>Pterygota</taxon>
        <taxon>Neoptera</taxon>
        <taxon>Endopterygota</taxon>
        <taxon>Coleoptera</taxon>
        <taxon>Polyphaga</taxon>
        <taxon>Cucujiformia</taxon>
        <taxon>Coccinelloidea</taxon>
        <taxon>Coccinellidae</taxon>
        <taxon>Epilachninae</taxon>
        <taxon>Epilachnini</taxon>
        <taxon>Henosepilachna</taxon>
    </lineage>
</organism>
<protein>
    <submittedName>
        <fullName evidence="1">Uncharacterized protein</fullName>
    </submittedName>
</protein>
<dbReference type="AlphaFoldDB" id="A0AAW1VBG8"/>
<keyword evidence="2" id="KW-1185">Reference proteome</keyword>
<sequence length="66" mass="7595">NCQISFVQPVRSHCPSRPYGLQWIKYLVAECNLILDVTVRCEDKRVTAKDRSALRTEIIKNLCAKC</sequence>
<feature type="non-terminal residue" evidence="1">
    <location>
        <position position="1"/>
    </location>
</feature>
<evidence type="ECO:0000313" key="1">
    <source>
        <dbReference type="EMBL" id="KAK9890818.1"/>
    </source>
</evidence>
<name>A0AAW1VBG8_9CUCU</name>
<gene>
    <name evidence="1" type="ORF">WA026_012161</name>
</gene>
<dbReference type="Proteomes" id="UP001431783">
    <property type="component" value="Unassembled WGS sequence"/>
</dbReference>
<accession>A0AAW1VBG8</accession>
<comment type="caution">
    <text evidence="1">The sequence shown here is derived from an EMBL/GenBank/DDBJ whole genome shotgun (WGS) entry which is preliminary data.</text>
</comment>
<dbReference type="EMBL" id="JARQZJ010000126">
    <property type="protein sequence ID" value="KAK9890818.1"/>
    <property type="molecule type" value="Genomic_DNA"/>
</dbReference>
<reference evidence="1 2" key="1">
    <citation type="submission" date="2023-03" db="EMBL/GenBank/DDBJ databases">
        <title>Genome insight into feeding habits of ladybird beetles.</title>
        <authorList>
            <person name="Li H.-S."/>
            <person name="Huang Y.-H."/>
            <person name="Pang H."/>
        </authorList>
    </citation>
    <scope>NUCLEOTIDE SEQUENCE [LARGE SCALE GENOMIC DNA]</scope>
    <source>
        <strain evidence="1">SYSU_2023b</strain>
        <tissue evidence="1">Whole body</tissue>
    </source>
</reference>
<evidence type="ECO:0000313" key="2">
    <source>
        <dbReference type="Proteomes" id="UP001431783"/>
    </source>
</evidence>